<sequence>MLKELLAAAGIAKSVFKYWNDRLPEEDHKDREVIQSIQEIVAESQGRYGYRRVRLALKEKGFVVNHKKVLRLMRQYKLLCVKFKHRNRQYKSYKGKVGKIARNTLRRRFKADRPYQKVLTDVTQFNISASGEKLYLSPFMDVFNGEILSYKIGRAPTLDIAVTPLEELIRQRPTLDYRMTVHSDQGWNYQHKKWVRHLKKNKTFQSMSRKGNCLDNSPMENFFGLLKQEMFYGQQFKTYAELESAIHQYIDFYNHDRIKTKLKGMSPVNYRRHASNHII</sequence>
<reference evidence="3 4" key="1">
    <citation type="submission" date="2024-05" db="EMBL/GenBank/DDBJ databases">
        <title>Genomic Encyclopedia of Type Strains, Phase IV (KMG-IV): sequencing the most valuable type-strain genomes for metagenomic binning, comparative biology and taxonomic classification.</title>
        <authorList>
            <person name="Goeker M."/>
        </authorList>
    </citation>
    <scope>NUCLEOTIDE SEQUENCE [LARGE SCALE GENOMIC DNA]</scope>
    <source>
        <strain evidence="3 4">DSM 25286</strain>
    </source>
</reference>
<dbReference type="EMBL" id="JBDZDV010000008">
    <property type="protein sequence ID" value="MET3112103.1"/>
    <property type="molecule type" value="Genomic_DNA"/>
</dbReference>
<dbReference type="PROSITE" id="PS50994">
    <property type="entry name" value="INTEGRASE"/>
    <property type="match status" value="1"/>
</dbReference>
<name>A0ABV2ECE6_9STAP</name>
<feature type="domain" description="Integrase catalytic" evidence="2">
    <location>
        <begin position="110"/>
        <end position="275"/>
    </location>
</feature>
<dbReference type="InterPro" id="IPR048020">
    <property type="entry name" value="Transpos_IS3"/>
</dbReference>
<dbReference type="PANTHER" id="PTHR46889">
    <property type="entry name" value="TRANSPOSASE INSF FOR INSERTION SEQUENCE IS3B-RELATED"/>
    <property type="match status" value="1"/>
</dbReference>
<comment type="caution">
    <text evidence="3">The sequence shown here is derived from an EMBL/GenBank/DDBJ whole genome shotgun (WGS) entry which is preliminary data.</text>
</comment>
<dbReference type="InterPro" id="IPR012337">
    <property type="entry name" value="RNaseH-like_sf"/>
</dbReference>
<dbReference type="SUPFAM" id="SSF53098">
    <property type="entry name" value="Ribonuclease H-like"/>
    <property type="match status" value="1"/>
</dbReference>
<gene>
    <name evidence="3" type="ORF">ABHD89_002529</name>
</gene>
<proteinExistence type="predicted"/>
<dbReference type="InterPro" id="IPR025948">
    <property type="entry name" value="HTH-like_dom"/>
</dbReference>
<keyword evidence="4" id="KW-1185">Reference proteome</keyword>
<accession>A0ABV2ECE6</accession>
<dbReference type="InterPro" id="IPR001584">
    <property type="entry name" value="Integrase_cat-core"/>
</dbReference>
<dbReference type="Pfam" id="PF13276">
    <property type="entry name" value="HTH_21"/>
    <property type="match status" value="1"/>
</dbReference>
<evidence type="ECO:0000256" key="1">
    <source>
        <dbReference type="ARBA" id="ARBA00002286"/>
    </source>
</evidence>
<dbReference type="Pfam" id="PF13333">
    <property type="entry name" value="rve_2"/>
    <property type="match status" value="1"/>
</dbReference>
<dbReference type="PANTHER" id="PTHR46889:SF4">
    <property type="entry name" value="TRANSPOSASE INSO FOR INSERTION SEQUENCE ELEMENT IS911B-RELATED"/>
    <property type="match status" value="1"/>
</dbReference>
<evidence type="ECO:0000259" key="2">
    <source>
        <dbReference type="PROSITE" id="PS50994"/>
    </source>
</evidence>
<comment type="function">
    <text evidence="1">Involved in the transposition of the insertion sequence.</text>
</comment>
<dbReference type="Gene3D" id="3.30.420.10">
    <property type="entry name" value="Ribonuclease H-like superfamily/Ribonuclease H"/>
    <property type="match status" value="1"/>
</dbReference>
<dbReference type="InterPro" id="IPR036397">
    <property type="entry name" value="RNaseH_sf"/>
</dbReference>
<dbReference type="Pfam" id="PF00665">
    <property type="entry name" value="rve"/>
    <property type="match status" value="1"/>
</dbReference>
<dbReference type="InterPro" id="IPR050900">
    <property type="entry name" value="Transposase_IS3/IS150/IS904"/>
</dbReference>
<protein>
    <submittedName>
        <fullName evidence="3">Transposase InsO family protein</fullName>
    </submittedName>
</protein>
<evidence type="ECO:0000313" key="3">
    <source>
        <dbReference type="EMBL" id="MET3112103.1"/>
    </source>
</evidence>
<organism evidence="3 4">
    <name type="scientific">Salinicoccus halitifaciens</name>
    <dbReference type="NCBI Taxonomy" id="1073415"/>
    <lineage>
        <taxon>Bacteria</taxon>
        <taxon>Bacillati</taxon>
        <taxon>Bacillota</taxon>
        <taxon>Bacilli</taxon>
        <taxon>Bacillales</taxon>
        <taxon>Staphylococcaceae</taxon>
        <taxon>Salinicoccus</taxon>
    </lineage>
</organism>
<dbReference type="Proteomes" id="UP001549019">
    <property type="component" value="Unassembled WGS sequence"/>
</dbReference>
<evidence type="ECO:0000313" key="4">
    <source>
        <dbReference type="Proteomes" id="UP001549019"/>
    </source>
</evidence>
<dbReference type="NCBIfam" id="NF033516">
    <property type="entry name" value="transpos_IS3"/>
    <property type="match status" value="1"/>
</dbReference>